<dbReference type="GO" id="GO:0046503">
    <property type="term" value="P:glycerolipid catabolic process"/>
    <property type="evidence" value="ECO:0007669"/>
    <property type="project" value="TreeGrafter"/>
</dbReference>
<keyword evidence="2" id="KW-0378">Hydrolase</keyword>
<gene>
    <name evidence="2" type="ordered locus">SPO0885</name>
</gene>
<name>Q5LV17_RUEPO</name>
<dbReference type="InterPro" id="IPR050471">
    <property type="entry name" value="AB_hydrolase"/>
</dbReference>
<dbReference type="InterPro" id="IPR000073">
    <property type="entry name" value="AB_hydrolase_1"/>
</dbReference>
<dbReference type="HOGENOM" id="CLU_020336_0_1_5"/>
<feature type="domain" description="AB hydrolase-1" evidence="1">
    <location>
        <begin position="35"/>
        <end position="291"/>
    </location>
</feature>
<reference evidence="2 3" key="2">
    <citation type="journal article" date="2014" name="Stand. Genomic Sci.">
        <title>An updated genome annotation for the model marine bacterium Ruegeria pomeroyi DSS-3.</title>
        <authorList>
            <person name="Rivers A.R."/>
            <person name="Smith C.B."/>
            <person name="Moran M.A."/>
        </authorList>
    </citation>
    <scope>GENOME REANNOTATION</scope>
    <source>
        <strain evidence="3">ATCC 700808 / DSM 15171 / DSS-3</strain>
    </source>
</reference>
<dbReference type="STRING" id="246200.SPO0885"/>
<dbReference type="InterPro" id="IPR029058">
    <property type="entry name" value="AB_hydrolase_fold"/>
</dbReference>
<evidence type="ECO:0000313" key="3">
    <source>
        <dbReference type="Proteomes" id="UP000001023"/>
    </source>
</evidence>
<protein>
    <submittedName>
        <fullName evidence="2">Hydrolase, alpha/beta fold family</fullName>
    </submittedName>
</protein>
<dbReference type="Proteomes" id="UP000001023">
    <property type="component" value="Chromosome"/>
</dbReference>
<proteinExistence type="predicted"/>
<reference evidence="2 3" key="1">
    <citation type="journal article" date="2004" name="Nature">
        <title>Genome sequence of Silicibacter pomeroyi reveals adaptations to the marine environment.</title>
        <authorList>
            <person name="Moran M.A."/>
            <person name="Buchan A."/>
            <person name="Gonzalez J.M."/>
            <person name="Heidelberg J.F."/>
            <person name="Whitman W.B."/>
            <person name="Kiene R.P."/>
            <person name="Henriksen J.R."/>
            <person name="King G.M."/>
            <person name="Belas R."/>
            <person name="Fuqua C."/>
            <person name="Brinkac L."/>
            <person name="Lewis M."/>
            <person name="Johri S."/>
            <person name="Weaver B."/>
            <person name="Pai G."/>
            <person name="Eisen J.A."/>
            <person name="Rahe E."/>
            <person name="Sheldon W.M."/>
            <person name="Ye W."/>
            <person name="Miller T.R."/>
            <person name="Carlton J."/>
            <person name="Rasko D.A."/>
            <person name="Paulsen I.T."/>
            <person name="Ren Q."/>
            <person name="Daugherty S.C."/>
            <person name="Deboy R.T."/>
            <person name="Dodson R.J."/>
            <person name="Durkin A.S."/>
            <person name="Madupu R."/>
            <person name="Nelson W.C."/>
            <person name="Sullivan S.A."/>
            <person name="Rosovitz M.J."/>
            <person name="Haft D.H."/>
            <person name="Selengut J."/>
            <person name="Ward N."/>
        </authorList>
    </citation>
    <scope>NUCLEOTIDE SEQUENCE [LARGE SCALE GENOMIC DNA]</scope>
    <source>
        <strain evidence="3">ATCC 700808 / DSM 15171 / DSS-3</strain>
    </source>
</reference>
<dbReference type="PANTHER" id="PTHR43433">
    <property type="entry name" value="HYDROLASE, ALPHA/BETA FOLD FAMILY PROTEIN"/>
    <property type="match status" value="1"/>
</dbReference>
<dbReference type="GO" id="GO:0004806">
    <property type="term" value="F:triacylglycerol lipase activity"/>
    <property type="evidence" value="ECO:0007669"/>
    <property type="project" value="TreeGrafter"/>
</dbReference>
<dbReference type="Gene3D" id="3.40.50.1820">
    <property type="entry name" value="alpha/beta hydrolase"/>
    <property type="match status" value="1"/>
</dbReference>
<evidence type="ECO:0000313" key="2">
    <source>
        <dbReference type="EMBL" id="AAV94190.1"/>
    </source>
</evidence>
<keyword evidence="3" id="KW-1185">Reference proteome</keyword>
<dbReference type="AlphaFoldDB" id="Q5LV17"/>
<organism evidence="2 3">
    <name type="scientific">Ruegeria pomeroyi (strain ATCC 700808 / DSM 15171 / DSS-3)</name>
    <name type="common">Silicibacter pomeroyi</name>
    <dbReference type="NCBI Taxonomy" id="246200"/>
    <lineage>
        <taxon>Bacteria</taxon>
        <taxon>Pseudomonadati</taxon>
        <taxon>Pseudomonadota</taxon>
        <taxon>Alphaproteobacteria</taxon>
        <taxon>Rhodobacterales</taxon>
        <taxon>Roseobacteraceae</taxon>
        <taxon>Ruegeria</taxon>
    </lineage>
</organism>
<dbReference type="KEGG" id="sil:SPO0885"/>
<dbReference type="eggNOG" id="COG2021">
    <property type="taxonomic scope" value="Bacteria"/>
</dbReference>
<accession>Q5LV17</accession>
<dbReference type="EMBL" id="CP000031">
    <property type="protein sequence ID" value="AAV94190.1"/>
    <property type="molecule type" value="Genomic_DNA"/>
</dbReference>
<dbReference type="PANTHER" id="PTHR43433:SF5">
    <property type="entry name" value="AB HYDROLASE-1 DOMAIN-CONTAINING PROTEIN"/>
    <property type="match status" value="1"/>
</dbReference>
<dbReference type="Pfam" id="PF00561">
    <property type="entry name" value="Abhydrolase_1"/>
    <property type="match status" value="1"/>
</dbReference>
<evidence type="ECO:0000259" key="1">
    <source>
        <dbReference type="Pfam" id="PF00561"/>
    </source>
</evidence>
<dbReference type="ESTHER" id="silpo-q5lv17">
    <property type="family name" value="Aclacinomycin-methylesterase_RdmC"/>
</dbReference>
<dbReference type="PaxDb" id="246200-SPO0885"/>
<sequence>MRRFARSTSGAGSMRVEANGIYLEVEQSGPADGVPLILIRGQGSQLVHWPKELGAGFAAAGFRTIAFDNRDVGLSRRCPAPGVPDSADDILAALAAGADLPKPYGIEDMVDDITGLMDALGIERAHFFGISMGGAVLQQLCIDHPGRVLSATIVMTACRPFTERAGEGREALLALAANLLVRDTSQPEYLEAQIAEHGLWGSPGYPMPEADIRAMAERAWARGVDAAGKNRQVLAILHAPDRRPGLRQLDLPCLVIHGRQDTLVPLEMGEEIAAHIPASEFHAIEGMGHIITPKLAPVMVDLVRNFITRRA</sequence>
<dbReference type="SUPFAM" id="SSF53474">
    <property type="entry name" value="alpha/beta-Hydrolases"/>
    <property type="match status" value="1"/>
</dbReference>